<evidence type="ECO:0000256" key="3">
    <source>
        <dbReference type="PROSITE-ProRule" id="PRU00023"/>
    </source>
</evidence>
<feature type="repeat" description="ANK" evidence="3">
    <location>
        <begin position="525"/>
        <end position="554"/>
    </location>
</feature>
<dbReference type="Pfam" id="PF12796">
    <property type="entry name" value="Ank_2"/>
    <property type="match status" value="1"/>
</dbReference>
<keyword evidence="2 3" id="KW-0040">ANK repeat</keyword>
<proteinExistence type="predicted"/>
<dbReference type="PANTHER" id="PTHR24193:SF121">
    <property type="entry name" value="ADA2A-CONTAINING COMPLEX COMPONENT 3, ISOFORM D"/>
    <property type="match status" value="1"/>
</dbReference>
<dbReference type="Gene3D" id="1.25.40.20">
    <property type="entry name" value="Ankyrin repeat-containing domain"/>
    <property type="match status" value="3"/>
</dbReference>
<evidence type="ECO:0008006" key="6">
    <source>
        <dbReference type="Google" id="ProtNLM"/>
    </source>
</evidence>
<dbReference type="SUPFAM" id="SSF48403">
    <property type="entry name" value="Ankyrin repeat"/>
    <property type="match status" value="3"/>
</dbReference>
<dbReference type="Pfam" id="PF00023">
    <property type="entry name" value="Ank"/>
    <property type="match status" value="2"/>
</dbReference>
<organism evidence="4 5">
    <name type="scientific">Imshaugia aleurites</name>
    <dbReference type="NCBI Taxonomy" id="172621"/>
    <lineage>
        <taxon>Eukaryota</taxon>
        <taxon>Fungi</taxon>
        <taxon>Dikarya</taxon>
        <taxon>Ascomycota</taxon>
        <taxon>Pezizomycotina</taxon>
        <taxon>Lecanoromycetes</taxon>
        <taxon>OSLEUM clade</taxon>
        <taxon>Lecanoromycetidae</taxon>
        <taxon>Lecanorales</taxon>
        <taxon>Lecanorineae</taxon>
        <taxon>Parmeliaceae</taxon>
        <taxon>Imshaugia</taxon>
    </lineage>
</organism>
<dbReference type="SMART" id="SM00248">
    <property type="entry name" value="ANK"/>
    <property type="match status" value="8"/>
</dbReference>
<reference evidence="4" key="1">
    <citation type="submission" date="2021-03" db="EMBL/GenBank/DDBJ databases">
        <authorList>
            <person name="Tagirdzhanova G."/>
        </authorList>
    </citation>
    <scope>NUCLEOTIDE SEQUENCE</scope>
</reference>
<dbReference type="PANTHER" id="PTHR24193">
    <property type="entry name" value="ANKYRIN REPEAT PROTEIN"/>
    <property type="match status" value="1"/>
</dbReference>
<dbReference type="PROSITE" id="PS50297">
    <property type="entry name" value="ANK_REP_REGION"/>
    <property type="match status" value="2"/>
</dbReference>
<accession>A0A8H3FXA1</accession>
<keyword evidence="5" id="KW-1185">Reference proteome</keyword>
<keyword evidence="1" id="KW-0677">Repeat</keyword>
<dbReference type="GO" id="GO:0005634">
    <property type="term" value="C:nucleus"/>
    <property type="evidence" value="ECO:0007669"/>
    <property type="project" value="TreeGrafter"/>
</dbReference>
<evidence type="ECO:0000256" key="2">
    <source>
        <dbReference type="ARBA" id="ARBA00023043"/>
    </source>
</evidence>
<evidence type="ECO:0000313" key="4">
    <source>
        <dbReference type="EMBL" id="CAF9932401.1"/>
    </source>
</evidence>
<evidence type="ECO:0000256" key="1">
    <source>
        <dbReference type="ARBA" id="ARBA00022737"/>
    </source>
</evidence>
<dbReference type="GO" id="GO:0045944">
    <property type="term" value="P:positive regulation of transcription by RNA polymerase II"/>
    <property type="evidence" value="ECO:0007669"/>
    <property type="project" value="TreeGrafter"/>
</dbReference>
<gene>
    <name evidence="4" type="ORF">IMSHALPRED_008882</name>
</gene>
<dbReference type="AlphaFoldDB" id="A0A8H3FXA1"/>
<dbReference type="EMBL" id="CAJPDT010000065">
    <property type="protein sequence ID" value="CAF9932401.1"/>
    <property type="molecule type" value="Genomic_DNA"/>
</dbReference>
<evidence type="ECO:0000313" key="5">
    <source>
        <dbReference type="Proteomes" id="UP000664534"/>
    </source>
</evidence>
<name>A0A8H3FXA1_9LECA</name>
<dbReference type="PROSITE" id="PS50088">
    <property type="entry name" value="ANK_REPEAT"/>
    <property type="match status" value="2"/>
</dbReference>
<sequence>MDPITALGLLSSVSQLIQASSSLLKLIKSFKDAEKELLELFNDVSIFHEALKGFDRVLRSRQTRHNISGIVINSALEDAFATVQDLEARLVQMSKSEVSPMRRMKWVQHKSSLKKLHDRIKEQSTMLQSFLALAHAETFLAVCSQHPEFLQIGSTDDGESDSVSLQESIVSEPSTLASGSSISSLRRISIDTTASSIGSSTSSLQRLSIDTSPTSPLVQNFVDSIHVHHEMDETTTVEAPSTDALTIRRACRYDCFCKCHAQSTPIPVRGFSKIKPTQYRCSEPSCQGAKVSGEKVVVPSAFFRKAISQVMSSRSIKVRYDLNTYRMVSEGSNAMRYVKHGNLEKLKTCIRTGEATLWDTAPDGWSLLHTAAYNRQLPIVKYLLELGADTEAADVGTRKPADLAILKSLGADSTHVEHDIVEVFSQKDDYVSDFEFTPIHIAVLDIYKPTDVERPTLEQLIGLVDDANNAPAGTDWAKWKSRYRKRSPLFGEIIELFRASASEKPRSHKIIHNLLDQKDRKYCWTPLHWAISAGRTEKMKILMDHGADPFILSNLDANIIHAAAESKALDGLVGALEIWRRYPQRLNINQANRWAETPLHVAAWGSVECVRLLLEAGADRNVRQEDQQVPLHCAGLSTRGEVRQEIVNLLCAGENGPHINAQDADGRPPMFDFLDDPTCIEVLINAGARLDLLDISGKSIFHHACIQDEYKSLKLLLRLSPPGSVIATVKDHDGNSALIQALLHGCAESAMILLEFGNVGDVVGQDGWAAVHHAAKLGNVDVLEAVLKHPNFVKGMKTIEGKTAEVVAMEAGHWCGKVKELLRRYNAVT</sequence>
<dbReference type="InterPro" id="IPR050663">
    <property type="entry name" value="Ankyrin-SOCS_Box"/>
</dbReference>
<dbReference type="InterPro" id="IPR002110">
    <property type="entry name" value="Ankyrin_rpt"/>
</dbReference>
<dbReference type="InterPro" id="IPR036770">
    <property type="entry name" value="Ankyrin_rpt-contain_sf"/>
</dbReference>
<protein>
    <recommendedName>
        <fullName evidence="6">Ankyrin repeat protein</fullName>
    </recommendedName>
</protein>
<feature type="repeat" description="ANK" evidence="3">
    <location>
        <begin position="363"/>
        <end position="395"/>
    </location>
</feature>
<dbReference type="OrthoDB" id="341259at2759"/>
<comment type="caution">
    <text evidence="4">The sequence shown here is derived from an EMBL/GenBank/DDBJ whole genome shotgun (WGS) entry which is preliminary data.</text>
</comment>
<dbReference type="GO" id="GO:0000976">
    <property type="term" value="F:transcription cis-regulatory region binding"/>
    <property type="evidence" value="ECO:0007669"/>
    <property type="project" value="TreeGrafter"/>
</dbReference>
<dbReference type="Proteomes" id="UP000664534">
    <property type="component" value="Unassembled WGS sequence"/>
</dbReference>